<proteinExistence type="predicted"/>
<reference evidence="2 3" key="1">
    <citation type="submission" date="2020-09" db="EMBL/GenBank/DDBJ databases">
        <title>Complete genome sequence of an Arctic sea ice bacterium Marinomonas arctica BSI20414.</title>
        <authorList>
            <person name="Liao L."/>
            <person name="Chen B."/>
        </authorList>
    </citation>
    <scope>NUCLEOTIDE SEQUENCE [LARGE SCALE GENOMIC DNA]</scope>
    <source>
        <strain evidence="2 3">BSI20414</strain>
    </source>
</reference>
<dbReference type="AlphaFoldDB" id="A0A7H1J9I0"/>
<feature type="transmembrane region" description="Helical" evidence="1">
    <location>
        <begin position="32"/>
        <end position="53"/>
    </location>
</feature>
<keyword evidence="3" id="KW-1185">Reference proteome</keyword>
<dbReference type="KEGG" id="mard:IBG28_05810"/>
<dbReference type="Proteomes" id="UP000516370">
    <property type="component" value="Chromosome"/>
</dbReference>
<evidence type="ECO:0000256" key="1">
    <source>
        <dbReference type="SAM" id="Phobius"/>
    </source>
</evidence>
<dbReference type="SUPFAM" id="SSF141571">
    <property type="entry name" value="Pentapeptide repeat-like"/>
    <property type="match status" value="1"/>
</dbReference>
<name>A0A7H1J9I0_9GAMM</name>
<dbReference type="Gene3D" id="2.160.20.80">
    <property type="entry name" value="E3 ubiquitin-protein ligase SopA"/>
    <property type="match status" value="1"/>
</dbReference>
<dbReference type="OrthoDB" id="5290767at2"/>
<dbReference type="PANTHER" id="PTHR14136">
    <property type="entry name" value="BTB_POZ DOMAIN-CONTAINING PROTEIN KCTD9"/>
    <property type="match status" value="1"/>
</dbReference>
<protein>
    <submittedName>
        <fullName evidence="2">Pentapeptide repeat-containing protein</fullName>
    </submittedName>
</protein>
<evidence type="ECO:0000313" key="2">
    <source>
        <dbReference type="EMBL" id="QNT07146.1"/>
    </source>
</evidence>
<dbReference type="PANTHER" id="PTHR14136:SF17">
    <property type="entry name" value="BTB_POZ DOMAIN-CONTAINING PROTEIN KCTD9"/>
    <property type="match status" value="1"/>
</dbReference>
<dbReference type="InterPro" id="IPR001646">
    <property type="entry name" value="5peptide_repeat"/>
</dbReference>
<dbReference type="InterPro" id="IPR051082">
    <property type="entry name" value="Pentapeptide-BTB/POZ_domain"/>
</dbReference>
<keyword evidence="1" id="KW-0472">Membrane</keyword>
<organism evidence="2 3">
    <name type="scientific">Marinomonas arctica</name>
    <dbReference type="NCBI Taxonomy" id="383750"/>
    <lineage>
        <taxon>Bacteria</taxon>
        <taxon>Pseudomonadati</taxon>
        <taxon>Pseudomonadota</taxon>
        <taxon>Gammaproteobacteria</taxon>
        <taxon>Oceanospirillales</taxon>
        <taxon>Oceanospirillaceae</taxon>
        <taxon>Marinomonas</taxon>
    </lineage>
</organism>
<evidence type="ECO:0000313" key="3">
    <source>
        <dbReference type="Proteomes" id="UP000516370"/>
    </source>
</evidence>
<sequence length="272" mass="30958">MVGITGFWPNVSEIIFPNASWGLYNREFWENVLVEAHGLLFEIFVIGFIVLWLDSRRQKVEHIERNMEHLWDLNTLQEKEVIKKKIGSVKRLNDANIHKIDVTDLLLEDVTLKSFVFKESKLFGLKLKSCNIFDLELINSKVNSGEFSESSFKRCNLSGSLFKNANFSNTEMTGIDLRKADLFRAKFNSANLEAADLRQANLKKAVFQDASLRNANIKMCANVDLESLAKANDLDYIKADDEIISGLLRLRPDMKLNVRAISAGESNPDPSR</sequence>
<dbReference type="RefSeq" id="WP_111606385.1">
    <property type="nucleotide sequence ID" value="NZ_BMLJ01000005.1"/>
</dbReference>
<keyword evidence="1" id="KW-1133">Transmembrane helix</keyword>
<gene>
    <name evidence="2" type="ORF">IBG28_05810</name>
</gene>
<keyword evidence="1" id="KW-0812">Transmembrane</keyword>
<dbReference type="EMBL" id="CP061081">
    <property type="protein sequence ID" value="QNT07146.1"/>
    <property type="molecule type" value="Genomic_DNA"/>
</dbReference>
<dbReference type="Pfam" id="PF13599">
    <property type="entry name" value="Pentapeptide_4"/>
    <property type="match status" value="1"/>
</dbReference>
<accession>A0A7H1J9I0</accession>